<evidence type="ECO:0000313" key="1">
    <source>
        <dbReference type="EMBL" id="KAI3374548.1"/>
    </source>
</evidence>
<protein>
    <submittedName>
        <fullName evidence="1">Uncharacterized protein</fullName>
    </submittedName>
</protein>
<accession>A0ACB8X4B7</accession>
<name>A0ACB8X4B7_9TELE</name>
<comment type="caution">
    <text evidence="1">The sequence shown here is derived from an EMBL/GenBank/DDBJ whole genome shotgun (WGS) entry which is preliminary data.</text>
</comment>
<sequence>MGKDPATRRSPASPNPRPGSRVGPREFELLVLNGSWLDAHECQQTPQAYCDLTFDLGSDSDYNLRVRAQCGPQLSAWTQLSRPFNRRDTLLTAPEMAVMAVGDVLQVTFNTTLPLTAVVSVTLWKKGEEAQTVEFTVPAEQNRLHTAALQEGAVYCVRAHTVLDTHLHSSSTDTQCVSITDADAAWKRPTTVTVTIIITAGLLFAVFWSVVHCHPQACKTYFHKEQLPHVLDPDWDIKTPNRTDEEDEICERVHVVLSDER</sequence>
<dbReference type="Proteomes" id="UP000831701">
    <property type="component" value="Chromosome 3"/>
</dbReference>
<keyword evidence="2" id="KW-1185">Reference proteome</keyword>
<reference evidence="1" key="1">
    <citation type="submission" date="2022-04" db="EMBL/GenBank/DDBJ databases">
        <title>Jade perch genome.</title>
        <authorList>
            <person name="Chao B."/>
        </authorList>
    </citation>
    <scope>NUCLEOTIDE SEQUENCE</scope>
    <source>
        <strain evidence="1">CB-2022</strain>
    </source>
</reference>
<proteinExistence type="predicted"/>
<organism evidence="1 2">
    <name type="scientific">Scortum barcoo</name>
    <name type="common">barcoo grunter</name>
    <dbReference type="NCBI Taxonomy" id="214431"/>
    <lineage>
        <taxon>Eukaryota</taxon>
        <taxon>Metazoa</taxon>
        <taxon>Chordata</taxon>
        <taxon>Craniata</taxon>
        <taxon>Vertebrata</taxon>
        <taxon>Euteleostomi</taxon>
        <taxon>Actinopterygii</taxon>
        <taxon>Neopterygii</taxon>
        <taxon>Teleostei</taxon>
        <taxon>Neoteleostei</taxon>
        <taxon>Acanthomorphata</taxon>
        <taxon>Eupercaria</taxon>
        <taxon>Centrarchiformes</taxon>
        <taxon>Terapontoidei</taxon>
        <taxon>Terapontidae</taxon>
        <taxon>Scortum</taxon>
    </lineage>
</organism>
<evidence type="ECO:0000313" key="2">
    <source>
        <dbReference type="Proteomes" id="UP000831701"/>
    </source>
</evidence>
<dbReference type="EMBL" id="CM041533">
    <property type="protein sequence ID" value="KAI3374548.1"/>
    <property type="molecule type" value="Genomic_DNA"/>
</dbReference>
<gene>
    <name evidence="1" type="ORF">L3Q82_021115</name>
</gene>